<evidence type="ECO:0000313" key="6">
    <source>
        <dbReference type="EMBL" id="KAF9611629.1"/>
    </source>
</evidence>
<dbReference type="GO" id="GO:0008270">
    <property type="term" value="F:zinc ion binding"/>
    <property type="evidence" value="ECO:0007669"/>
    <property type="project" value="UniProtKB-KW"/>
</dbReference>
<dbReference type="PROSITE" id="PS01358">
    <property type="entry name" value="ZF_RANBP2_1"/>
    <property type="match status" value="1"/>
</dbReference>
<dbReference type="OrthoDB" id="1684416at2759"/>
<keyword evidence="1" id="KW-0479">Metal-binding</keyword>
<evidence type="ECO:0000256" key="3">
    <source>
        <dbReference type="ARBA" id="ARBA00022833"/>
    </source>
</evidence>
<dbReference type="AlphaFoldDB" id="A0A835I744"/>
<comment type="caution">
    <text evidence="6">The sequence shown here is derived from an EMBL/GenBank/DDBJ whole genome shotgun (WGS) entry which is preliminary data.</text>
</comment>
<organism evidence="6 7">
    <name type="scientific">Coptis chinensis</name>
    <dbReference type="NCBI Taxonomy" id="261450"/>
    <lineage>
        <taxon>Eukaryota</taxon>
        <taxon>Viridiplantae</taxon>
        <taxon>Streptophyta</taxon>
        <taxon>Embryophyta</taxon>
        <taxon>Tracheophyta</taxon>
        <taxon>Spermatophyta</taxon>
        <taxon>Magnoliopsida</taxon>
        <taxon>Ranunculales</taxon>
        <taxon>Ranunculaceae</taxon>
        <taxon>Coptidoideae</taxon>
        <taxon>Coptis</taxon>
    </lineage>
</organism>
<dbReference type="EMBL" id="JADFTS010000004">
    <property type="protein sequence ID" value="KAF9611629.1"/>
    <property type="molecule type" value="Genomic_DNA"/>
</dbReference>
<dbReference type="PANTHER" id="PTHR12999:SF17">
    <property type="entry name" value="ZINC FINGER RAN-BINDING DOMAIN-CONTAINING PROTEIN 2"/>
    <property type="match status" value="1"/>
</dbReference>
<protein>
    <recommendedName>
        <fullName evidence="5">RanBP2-type domain-containing protein</fullName>
    </recommendedName>
</protein>
<evidence type="ECO:0000259" key="5">
    <source>
        <dbReference type="PROSITE" id="PS50199"/>
    </source>
</evidence>
<dbReference type="Gene3D" id="4.10.1060.10">
    <property type="entry name" value="Zinc finger, RanBP2-type"/>
    <property type="match status" value="1"/>
</dbReference>
<keyword evidence="7" id="KW-1185">Reference proteome</keyword>
<gene>
    <name evidence="6" type="ORF">IFM89_034100</name>
</gene>
<proteinExistence type="predicted"/>
<dbReference type="PROSITE" id="PS50199">
    <property type="entry name" value="ZF_RANBP2_2"/>
    <property type="match status" value="1"/>
</dbReference>
<reference evidence="6 7" key="1">
    <citation type="submission" date="2020-10" db="EMBL/GenBank/DDBJ databases">
        <title>The Coptis chinensis genome and diversification of protoberbering-type alkaloids.</title>
        <authorList>
            <person name="Wang B."/>
            <person name="Shu S."/>
            <person name="Song C."/>
            <person name="Liu Y."/>
        </authorList>
    </citation>
    <scope>NUCLEOTIDE SEQUENCE [LARGE SCALE GENOMIC DNA]</scope>
    <source>
        <strain evidence="6">HL-2020</strain>
        <tissue evidence="6">Leaf</tissue>
    </source>
</reference>
<dbReference type="InterPro" id="IPR001876">
    <property type="entry name" value="Znf_RanBP2"/>
</dbReference>
<evidence type="ECO:0000313" key="7">
    <source>
        <dbReference type="Proteomes" id="UP000631114"/>
    </source>
</evidence>
<keyword evidence="3" id="KW-0862">Zinc</keyword>
<evidence type="ECO:0000256" key="2">
    <source>
        <dbReference type="ARBA" id="ARBA00022771"/>
    </source>
</evidence>
<dbReference type="PANTHER" id="PTHR12999">
    <property type="entry name" value="ZINC FINGER RAN-BINDING DOMAIN-CONTAINING PROTEIN 2 ZRANB2-RELATED"/>
    <property type="match status" value="1"/>
</dbReference>
<name>A0A835I744_9MAGN</name>
<accession>A0A835I744</accession>
<evidence type="ECO:0000256" key="4">
    <source>
        <dbReference type="PROSITE-ProRule" id="PRU00322"/>
    </source>
</evidence>
<dbReference type="SUPFAM" id="SSF90209">
    <property type="entry name" value="Ran binding protein zinc finger-like"/>
    <property type="match status" value="1"/>
</dbReference>
<sequence>MASSRQTEKAKMELSSLTQAKYRGKLYLKNELIFAKQVIDTKQQTSYIHKQSKKGAPVDGNSTHVKLKLLFQDNRTGNSTQDTKNEILEAPFPPLLKKSMPWLPAFQVEEKEEQRRCAWKAWQQNGDWMCPNTCCSNVNFAFRGVCNRCGSAHPIGRPRCRAAGSRKRSWWWCLLLAADDDDSGGRGHQFGALTGLFGPNDWPCPMYDYFLGFKTCTIFFVIKMASSCTNNSKLHFGVAT</sequence>
<dbReference type="SMART" id="SM00547">
    <property type="entry name" value="ZnF_RBZ"/>
    <property type="match status" value="1"/>
</dbReference>
<keyword evidence="2 4" id="KW-0863">Zinc-finger</keyword>
<dbReference type="Proteomes" id="UP000631114">
    <property type="component" value="Unassembled WGS sequence"/>
</dbReference>
<evidence type="ECO:0000256" key="1">
    <source>
        <dbReference type="ARBA" id="ARBA00022723"/>
    </source>
</evidence>
<feature type="domain" description="RanBP2-type" evidence="5">
    <location>
        <begin position="124"/>
        <end position="155"/>
    </location>
</feature>
<dbReference type="InterPro" id="IPR036443">
    <property type="entry name" value="Znf_RanBP2_sf"/>
</dbReference>